<feature type="transmembrane region" description="Helical" evidence="7">
    <location>
        <begin position="100"/>
        <end position="125"/>
    </location>
</feature>
<sequence>MSTDTSPRPATTGPLPTPDRVGGATPRTSRRRSRGVIVASAVAYLITFVILFPLLWIVLLSFQTNDNILAHPFSLSDLTLANYQQALETLNLLVMYKNTLILAVISVTVGLVISYLAAFALTRMVFRKGGRRTQNALRYYFLAGLAIPVYILLFPVYRIDIALGLFGTYFALILPYIAITIPFNILLLTGFLRDFPDEIEQAAVMDGVGLWRMAWQVTFPLMRPVVATLAILNVIYVWNEFPFAVTLINDPTLTTVSLGISQFQGVYSVDYGAMMASATLVLLPQLVIYAAFQKQVIAGMTAGAVR</sequence>
<evidence type="ECO:0000313" key="11">
    <source>
        <dbReference type="Proteomes" id="UP000600365"/>
    </source>
</evidence>
<dbReference type="Proteomes" id="UP000600365">
    <property type="component" value="Unassembled WGS sequence"/>
</dbReference>
<keyword evidence="2 7" id="KW-0813">Transport</keyword>
<accession>A0A917Y935</accession>
<comment type="caution">
    <text evidence="10">The sequence shown here is derived from an EMBL/GenBank/DDBJ whole genome shotgun (WGS) entry which is preliminary data.</text>
</comment>
<comment type="similarity">
    <text evidence="7">Belongs to the binding-protein-dependent transport system permease family.</text>
</comment>
<protein>
    <submittedName>
        <fullName evidence="10">Sugar ABC transporter permease</fullName>
    </submittedName>
</protein>
<feature type="transmembrane region" description="Helical" evidence="7">
    <location>
        <begin position="137"/>
        <end position="157"/>
    </location>
</feature>
<feature type="transmembrane region" description="Helical" evidence="7">
    <location>
        <begin position="169"/>
        <end position="192"/>
    </location>
</feature>
<keyword evidence="11" id="KW-1185">Reference proteome</keyword>
<keyword evidence="6 7" id="KW-0472">Membrane</keyword>
<evidence type="ECO:0000256" key="3">
    <source>
        <dbReference type="ARBA" id="ARBA00022475"/>
    </source>
</evidence>
<dbReference type="Gene3D" id="1.10.3720.10">
    <property type="entry name" value="MetI-like"/>
    <property type="match status" value="1"/>
</dbReference>
<dbReference type="AlphaFoldDB" id="A0A917Y935"/>
<reference evidence="10 11" key="1">
    <citation type="journal article" date="2014" name="Int. J. Syst. Evol. Microbiol.">
        <title>Complete genome sequence of Corynebacterium casei LMG S-19264T (=DSM 44701T), isolated from a smear-ripened cheese.</title>
        <authorList>
            <consortium name="US DOE Joint Genome Institute (JGI-PGF)"/>
            <person name="Walter F."/>
            <person name="Albersmeier A."/>
            <person name="Kalinowski J."/>
            <person name="Ruckert C."/>
        </authorList>
    </citation>
    <scope>NUCLEOTIDE SEQUENCE [LARGE SCALE GENOMIC DNA]</scope>
    <source>
        <strain evidence="10 11">CGMCC 4.7111</strain>
    </source>
</reference>
<evidence type="ECO:0000256" key="8">
    <source>
        <dbReference type="SAM" id="MobiDB-lite"/>
    </source>
</evidence>
<dbReference type="CDD" id="cd06261">
    <property type="entry name" value="TM_PBP2"/>
    <property type="match status" value="1"/>
</dbReference>
<evidence type="ECO:0000256" key="7">
    <source>
        <dbReference type="RuleBase" id="RU363032"/>
    </source>
</evidence>
<dbReference type="SUPFAM" id="SSF161098">
    <property type="entry name" value="MetI-like"/>
    <property type="match status" value="1"/>
</dbReference>
<organism evidence="10 11">
    <name type="scientific">Streptomyces albiflavescens</name>
    <dbReference type="NCBI Taxonomy" id="1623582"/>
    <lineage>
        <taxon>Bacteria</taxon>
        <taxon>Bacillati</taxon>
        <taxon>Actinomycetota</taxon>
        <taxon>Actinomycetes</taxon>
        <taxon>Kitasatosporales</taxon>
        <taxon>Streptomycetaceae</taxon>
        <taxon>Streptomyces</taxon>
    </lineage>
</organism>
<dbReference type="InterPro" id="IPR000515">
    <property type="entry name" value="MetI-like"/>
</dbReference>
<evidence type="ECO:0000256" key="1">
    <source>
        <dbReference type="ARBA" id="ARBA00004651"/>
    </source>
</evidence>
<keyword evidence="4 7" id="KW-0812">Transmembrane</keyword>
<evidence type="ECO:0000259" key="9">
    <source>
        <dbReference type="PROSITE" id="PS50928"/>
    </source>
</evidence>
<evidence type="ECO:0000256" key="5">
    <source>
        <dbReference type="ARBA" id="ARBA00022989"/>
    </source>
</evidence>
<gene>
    <name evidence="10" type="ORF">GCM10011579_064830</name>
</gene>
<comment type="subcellular location">
    <subcellularLocation>
        <location evidence="1 7">Cell membrane</location>
        <topology evidence="1 7">Multi-pass membrane protein</topology>
    </subcellularLocation>
</comment>
<name>A0A917Y935_9ACTN</name>
<dbReference type="GO" id="GO:0005886">
    <property type="term" value="C:plasma membrane"/>
    <property type="evidence" value="ECO:0007669"/>
    <property type="project" value="UniProtKB-SubCell"/>
</dbReference>
<dbReference type="GO" id="GO:0055085">
    <property type="term" value="P:transmembrane transport"/>
    <property type="evidence" value="ECO:0007669"/>
    <property type="project" value="InterPro"/>
</dbReference>
<keyword evidence="3" id="KW-1003">Cell membrane</keyword>
<evidence type="ECO:0000256" key="2">
    <source>
        <dbReference type="ARBA" id="ARBA00022448"/>
    </source>
</evidence>
<feature type="domain" description="ABC transmembrane type-1" evidence="9">
    <location>
        <begin position="96"/>
        <end position="292"/>
    </location>
</feature>
<proteinExistence type="inferred from homology"/>
<evidence type="ECO:0000313" key="10">
    <source>
        <dbReference type="EMBL" id="GGN79876.1"/>
    </source>
</evidence>
<dbReference type="PROSITE" id="PS50928">
    <property type="entry name" value="ABC_TM1"/>
    <property type="match status" value="1"/>
</dbReference>
<dbReference type="EMBL" id="BMMM01000013">
    <property type="protein sequence ID" value="GGN79876.1"/>
    <property type="molecule type" value="Genomic_DNA"/>
</dbReference>
<evidence type="ECO:0000256" key="4">
    <source>
        <dbReference type="ARBA" id="ARBA00022692"/>
    </source>
</evidence>
<feature type="transmembrane region" description="Helical" evidence="7">
    <location>
        <begin position="271"/>
        <end position="292"/>
    </location>
</feature>
<feature type="transmembrane region" description="Helical" evidence="7">
    <location>
        <begin position="36"/>
        <end position="59"/>
    </location>
</feature>
<keyword evidence="5 7" id="KW-1133">Transmembrane helix</keyword>
<dbReference type="PANTHER" id="PTHR43744:SF12">
    <property type="entry name" value="ABC TRANSPORTER PERMEASE PROTEIN MG189-RELATED"/>
    <property type="match status" value="1"/>
</dbReference>
<dbReference type="InterPro" id="IPR035906">
    <property type="entry name" value="MetI-like_sf"/>
</dbReference>
<feature type="region of interest" description="Disordered" evidence="8">
    <location>
        <begin position="1"/>
        <end position="28"/>
    </location>
</feature>
<dbReference type="RefSeq" id="WP_229703500.1">
    <property type="nucleotide sequence ID" value="NZ_BMMM01000013.1"/>
</dbReference>
<dbReference type="PANTHER" id="PTHR43744">
    <property type="entry name" value="ABC TRANSPORTER PERMEASE PROTEIN MG189-RELATED-RELATED"/>
    <property type="match status" value="1"/>
</dbReference>
<feature type="transmembrane region" description="Helical" evidence="7">
    <location>
        <begin position="213"/>
        <end position="238"/>
    </location>
</feature>
<evidence type="ECO:0000256" key="6">
    <source>
        <dbReference type="ARBA" id="ARBA00023136"/>
    </source>
</evidence>
<dbReference type="Pfam" id="PF00528">
    <property type="entry name" value="BPD_transp_1"/>
    <property type="match status" value="1"/>
</dbReference>